<dbReference type="AlphaFoldDB" id="A0A2L1CBN2"/>
<dbReference type="EMBL" id="JACHED010000001">
    <property type="protein sequence ID" value="MBB6496767.1"/>
    <property type="molecule type" value="Genomic_DNA"/>
</dbReference>
<name>A0A2L1CBN2_METMI</name>
<sequence length="260" mass="29244">MNYGITESVKTTRSKIKIKDIVSDVVEKKANAIKYFLEGEEFKQAIVFGAYLSGSYIAYSLLKDCDEVIIVDIQPHLKDILFNDGIKFMDLNKLQLELRNGTSINPDLVIDLTGIGGVSPDLISKFNPKVLIVEDPKGNHDKGISKIDNTDKRLCVGAKKGVLKTYRSSKFSKTSGTMTLVVDIIMDSCRDINELDSVLYTIPNLKYFEGTVFHEKNVKKFLTELNMPAITVSSIDHVEYELEEILSKNISRVDSFVKEF</sequence>
<protein>
    <submittedName>
        <fullName evidence="1">Uncharacterized protein</fullName>
    </submittedName>
</protein>
<dbReference type="Proteomes" id="UP000567099">
    <property type="component" value="Unassembled WGS sequence"/>
</dbReference>
<reference evidence="4" key="1">
    <citation type="journal article" date="2018" name="Genome Announc.">
        <title>Complete Genome Sequence of the Methanococcus maripaludis Type Strain JJ (DSM 2067), a Model for Selenoprotein Synthesis in Archaea.</title>
        <authorList>
            <person name="Poehlein A."/>
            <person name="Heym D."/>
            <person name="Quitzke V."/>
            <person name="Fersch J."/>
            <person name="Daniel R."/>
            <person name="Rother M."/>
        </authorList>
    </citation>
    <scope>NUCLEOTIDE SEQUENCE [LARGE SCALE GENOMIC DNA]</scope>
    <source>
        <strain evidence="4">DSM 2067</strain>
    </source>
</reference>
<dbReference type="InterPro" id="IPR009573">
    <property type="entry name" value="HcgC"/>
</dbReference>
<reference evidence="3 6" key="3">
    <citation type="submission" date="2020-08" db="EMBL/GenBank/DDBJ databases">
        <title>Genomic Encyclopedia of Type Strains, Phase IV (KMG-V): Genome sequencing to study the core and pangenomes of soil and plant-associated prokaryotes.</title>
        <authorList>
            <person name="Whitman W."/>
        </authorList>
    </citation>
    <scope>NUCLEOTIDE SEQUENCE [LARGE SCALE GENOMIC DNA]</scope>
    <source>
        <strain evidence="2 5">C13</strain>
        <strain evidence="3 6">D1</strain>
    </source>
</reference>
<organism evidence="1 4">
    <name type="scientific">Methanococcus maripaludis</name>
    <name type="common">Methanococcus deltae</name>
    <dbReference type="NCBI Taxonomy" id="39152"/>
    <lineage>
        <taxon>Archaea</taxon>
        <taxon>Methanobacteriati</taxon>
        <taxon>Methanobacteriota</taxon>
        <taxon>Methanomada group</taxon>
        <taxon>Methanococci</taxon>
        <taxon>Methanococcales</taxon>
        <taxon>Methanococcaceae</taxon>
        <taxon>Methanococcus</taxon>
    </lineage>
</organism>
<evidence type="ECO:0000313" key="6">
    <source>
        <dbReference type="Proteomes" id="UP000590564"/>
    </source>
</evidence>
<dbReference type="RefSeq" id="WP_104838177.1">
    <property type="nucleotide sequence ID" value="NZ_CP026606.1"/>
</dbReference>
<dbReference type="EMBL" id="CP026606">
    <property type="protein sequence ID" value="AVB76719.1"/>
    <property type="molecule type" value="Genomic_DNA"/>
</dbReference>
<gene>
    <name evidence="2" type="ORF">HNP94_000228</name>
    <name evidence="3" type="ORF">HNP96_000788</name>
    <name evidence="1" type="ORF">MMJJ_13400</name>
</gene>
<evidence type="ECO:0000313" key="4">
    <source>
        <dbReference type="Proteomes" id="UP000239462"/>
    </source>
</evidence>
<dbReference type="EMBL" id="JACDUO010000001">
    <property type="protein sequence ID" value="MBA2863228.1"/>
    <property type="molecule type" value="Genomic_DNA"/>
</dbReference>
<proteinExistence type="predicted"/>
<dbReference type="GeneID" id="36102427"/>
<reference evidence="1" key="2">
    <citation type="submission" date="2018-02" db="EMBL/GenBank/DDBJ databases">
        <title>Complete genome sequence of the Methanococcus maripaludis type strain JJ (DSM 2067), a model for selenoprotein synthesis in Archaea.</title>
        <authorList>
            <person name="Poehlein A."/>
            <person name="Heym D."/>
            <person name="Quitzke V."/>
            <person name="Fersch J."/>
            <person name="Daniel R."/>
            <person name="Rother M."/>
        </authorList>
    </citation>
    <scope>NUCLEOTIDE SEQUENCE [LARGE SCALE GENOMIC DNA]</scope>
    <source>
        <strain evidence="1">DSM 2067</strain>
    </source>
</reference>
<evidence type="ECO:0000313" key="2">
    <source>
        <dbReference type="EMBL" id="MBA2863228.1"/>
    </source>
</evidence>
<evidence type="ECO:0000313" key="3">
    <source>
        <dbReference type="EMBL" id="MBB6496767.1"/>
    </source>
</evidence>
<dbReference type="PIRSF" id="PIRSF019265">
    <property type="entry name" value="DUF1188"/>
    <property type="match status" value="1"/>
</dbReference>
<accession>A0A2L1CBN2</accession>
<dbReference type="Pfam" id="PF06690">
    <property type="entry name" value="HcgC"/>
    <property type="match status" value="1"/>
</dbReference>
<dbReference type="Proteomes" id="UP000590564">
    <property type="component" value="Unassembled WGS sequence"/>
</dbReference>
<dbReference type="Proteomes" id="UP000239462">
    <property type="component" value="Chromosome"/>
</dbReference>
<evidence type="ECO:0000313" key="1">
    <source>
        <dbReference type="EMBL" id="AVB76719.1"/>
    </source>
</evidence>
<evidence type="ECO:0000313" key="5">
    <source>
        <dbReference type="Proteomes" id="UP000567099"/>
    </source>
</evidence>
<dbReference type="KEGG" id="mmad:MMJJ_13400"/>